<evidence type="ECO:0000313" key="2">
    <source>
        <dbReference type="Proteomes" id="UP001180737"/>
    </source>
</evidence>
<protein>
    <submittedName>
        <fullName evidence="1">Uncharacterized protein</fullName>
    </submittedName>
</protein>
<keyword evidence="2" id="KW-1185">Reference proteome</keyword>
<reference evidence="1" key="1">
    <citation type="submission" date="2024-05" db="EMBL/GenBank/DDBJ databases">
        <title>30 novel species of actinomycetes from the DSMZ collection.</title>
        <authorList>
            <person name="Nouioui I."/>
        </authorList>
    </citation>
    <scope>NUCLEOTIDE SEQUENCE</scope>
    <source>
        <strain evidence="1">DSM 3412</strain>
    </source>
</reference>
<gene>
    <name evidence="1" type="ORF">RM704_09595</name>
</gene>
<dbReference type="EMBL" id="JAVRFJ010000006">
    <property type="protein sequence ID" value="MDT0567720.1"/>
    <property type="molecule type" value="Genomic_DNA"/>
</dbReference>
<dbReference type="Proteomes" id="UP001180737">
    <property type="component" value="Unassembled WGS sequence"/>
</dbReference>
<accession>A0ABU2YUG1</accession>
<proteinExistence type="predicted"/>
<name>A0ABU2YUG1_9ACTN</name>
<organism evidence="1 2">
    <name type="scientific">Streptomyces gottesmaniae</name>
    <dbReference type="NCBI Taxonomy" id="3075518"/>
    <lineage>
        <taxon>Bacteria</taxon>
        <taxon>Bacillati</taxon>
        <taxon>Actinomycetota</taxon>
        <taxon>Actinomycetes</taxon>
        <taxon>Kitasatosporales</taxon>
        <taxon>Streptomycetaceae</taxon>
        <taxon>Streptomyces</taxon>
    </lineage>
</organism>
<sequence length="124" mass="12440">MDGGVEHRPLILFGCEAGDVEEPPDGAGGFLSACPVASVADRVRRQGLEYGGRLLGVGEQCGLGGGDVELGDRVEVKLVGARLVGGDAEELGGCGGVAALVGILEEALRTEDGKLVLVAGLAID</sequence>
<evidence type="ECO:0000313" key="1">
    <source>
        <dbReference type="EMBL" id="MDT0567720.1"/>
    </source>
</evidence>
<dbReference type="RefSeq" id="WP_311590484.1">
    <property type="nucleotide sequence ID" value="NZ_JAVRFJ010000006.1"/>
</dbReference>
<comment type="caution">
    <text evidence="1">The sequence shown here is derived from an EMBL/GenBank/DDBJ whole genome shotgun (WGS) entry which is preliminary data.</text>
</comment>